<evidence type="ECO:0000256" key="1">
    <source>
        <dbReference type="ARBA" id="ARBA00022741"/>
    </source>
</evidence>
<dbReference type="PANTHER" id="PTHR22683">
    <property type="entry name" value="SPORULATION PROTEIN RELATED"/>
    <property type="match status" value="1"/>
</dbReference>
<name>G0YP72_ENTHA</name>
<keyword evidence="2 3" id="KW-0067">ATP-binding</keyword>
<reference evidence="7" key="1">
    <citation type="submission" date="2010-12" db="EMBL/GenBank/DDBJ databases">
        <title>Sequence of the endemic plasmid pTG9790 of Enterococcus faecalis ATCC9790.</title>
        <authorList>
            <person name="Gaechter T."/>
            <person name="Wunderlin C."/>
            <person name="Schmidheini T."/>
            <person name="Solioz M."/>
        </authorList>
    </citation>
    <scope>NUCLEOTIDE SEQUENCE [LARGE SCALE GENOMIC DNA]</scope>
    <source>
        <strain evidence="7">ATCC 9790</strain>
        <plasmid evidence="7">pTG9790</plasmid>
    </source>
</reference>
<evidence type="ECO:0000256" key="2">
    <source>
        <dbReference type="ARBA" id="ARBA00022840"/>
    </source>
</evidence>
<keyword evidence="1 3" id="KW-0547">Nucleotide-binding</keyword>
<accession>G0YP72</accession>
<keyword evidence="5" id="KW-1133">Transmembrane helix</keyword>
<dbReference type="PATRIC" id="fig|768486.3.peg.2762"/>
<dbReference type="EMBL" id="HQ724512">
    <property type="protein sequence ID" value="AEJ87192.1"/>
    <property type="molecule type" value="Genomic_DNA"/>
</dbReference>
<dbReference type="GO" id="GO:0003677">
    <property type="term" value="F:DNA binding"/>
    <property type="evidence" value="ECO:0007669"/>
    <property type="project" value="InterPro"/>
</dbReference>
<evidence type="ECO:0000256" key="5">
    <source>
        <dbReference type="SAM" id="Phobius"/>
    </source>
</evidence>
<dbReference type="Pfam" id="PF01580">
    <property type="entry name" value="FtsK_SpoIIIE"/>
    <property type="match status" value="1"/>
</dbReference>
<dbReference type="InterPro" id="IPR050206">
    <property type="entry name" value="FtsK/SpoIIIE/SftA"/>
</dbReference>
<feature type="domain" description="FtsK" evidence="6">
    <location>
        <begin position="218"/>
        <end position="403"/>
    </location>
</feature>
<dbReference type="eggNOG" id="COG1674">
    <property type="taxonomic scope" value="Bacteria"/>
</dbReference>
<dbReference type="Gene3D" id="3.40.50.300">
    <property type="entry name" value="P-loop containing nucleotide triphosphate hydrolases"/>
    <property type="match status" value="1"/>
</dbReference>
<keyword evidence="5" id="KW-0472">Membrane</keyword>
<organism evidence="7 8">
    <name type="scientific">Enterococcus hirae (strain ATCC 9790 / DSM 20160 / JCM 8729 / LMG 6399 / NBRC 3181 / NCIMB 6459 / NCDO 1258 / NCTC 12367 / WDCM 00089 / R)</name>
    <dbReference type="NCBI Taxonomy" id="768486"/>
    <lineage>
        <taxon>Bacteria</taxon>
        <taxon>Bacillati</taxon>
        <taxon>Bacillota</taxon>
        <taxon>Bacilli</taxon>
        <taxon>Lactobacillales</taxon>
        <taxon>Enterococcaceae</taxon>
        <taxon>Enterococcus</taxon>
    </lineage>
</organism>
<dbReference type="KEGG" id="ehr:EHR_3029"/>
<keyword evidence="7" id="KW-0614">Plasmid</keyword>
<feature type="region of interest" description="Disordered" evidence="4">
    <location>
        <begin position="462"/>
        <end position="484"/>
    </location>
</feature>
<geneLocation type="plasmid" evidence="7 8">
    <name>pTG9790</name>
</geneLocation>
<feature type="binding site" evidence="3">
    <location>
        <begin position="235"/>
        <end position="242"/>
    </location>
    <ligand>
        <name>ATP</name>
        <dbReference type="ChEBI" id="CHEBI:30616"/>
    </ligand>
</feature>
<evidence type="ECO:0000313" key="7">
    <source>
        <dbReference type="EMBL" id="AEJ87192.1"/>
    </source>
</evidence>
<dbReference type="InterPro" id="IPR027417">
    <property type="entry name" value="P-loop_NTPase"/>
</dbReference>
<dbReference type="HOGENOM" id="CLU_041426_3_0_9"/>
<dbReference type="SUPFAM" id="SSF52540">
    <property type="entry name" value="P-loop containing nucleoside triphosphate hydrolases"/>
    <property type="match status" value="1"/>
</dbReference>
<feature type="compositionally biased region" description="Basic and acidic residues" evidence="4">
    <location>
        <begin position="468"/>
        <end position="484"/>
    </location>
</feature>
<keyword evidence="5" id="KW-0812">Transmembrane</keyword>
<dbReference type="Proteomes" id="UP000002895">
    <property type="component" value="Plasmid pTG9790"/>
</dbReference>
<feature type="transmembrane region" description="Helical" evidence="5">
    <location>
        <begin position="30"/>
        <end position="52"/>
    </location>
</feature>
<evidence type="ECO:0000256" key="3">
    <source>
        <dbReference type="PROSITE-ProRule" id="PRU00289"/>
    </source>
</evidence>
<dbReference type="PANTHER" id="PTHR22683:SF47">
    <property type="entry name" value="FTSK DOMAIN-CONTAINING PROTEIN YDCQ"/>
    <property type="match status" value="1"/>
</dbReference>
<dbReference type="AlphaFoldDB" id="G0YP72"/>
<evidence type="ECO:0000313" key="8">
    <source>
        <dbReference type="Proteomes" id="UP000002895"/>
    </source>
</evidence>
<protein>
    <submittedName>
        <fullName evidence="7">Ftsk domain-containing protein</fullName>
    </submittedName>
</protein>
<keyword evidence="8" id="KW-1185">Reference proteome</keyword>
<dbReference type="PROSITE" id="PS50901">
    <property type="entry name" value="FTSK"/>
    <property type="match status" value="1"/>
</dbReference>
<proteinExistence type="predicted"/>
<gene>
    <name evidence="7" type="primary">ydcQ</name>
    <name evidence="7" type="ordered locus">EHR_3029</name>
</gene>
<feature type="transmembrane region" description="Helical" evidence="5">
    <location>
        <begin position="64"/>
        <end position="90"/>
    </location>
</feature>
<dbReference type="GO" id="GO:0005524">
    <property type="term" value="F:ATP binding"/>
    <property type="evidence" value="ECO:0007669"/>
    <property type="project" value="UniProtKB-UniRule"/>
</dbReference>
<sequence length="484" mass="55989">MYFKGGYNISKFFNYRGIKIRKIHLNIYRLYLFMMALPFLLGVGFFCYFNIYPILKPMIDSGNYQYSVLIVPAIEVVGMLLFIFVFLSFIRRISKVRGKYFVRVLHRQMLAQMIVSRNWVDRKTKKTSDGKTREVIKFPKMYYKHRKFTTLITVPTDGKRYHEQMLRIGPVLEQMFFADLIDSKSELGFTEYELLIGLGTNRISITDVKVTKTSIQIMKDFTWDFAKMPHMLIGGGTGGGKTFFLFTLILHLSQIGTVYICDPKNADLVAIGELPAFKNHAFSGVDRIVRCLKDAEKEMIQRFAYMKTHPNYKWGADYTYYDMAPYFVVADEWSALMAEVNDDFRKRQEIMKPLTQIILKGRQAGVFMILATQRPDTEDIDGKLRDQFNLRVSLGKLEGTGYAMIFGKAGENKNFFNNEVRGRGYISDGGMPREAYSPLVPKSFDFKEALSKIPNMIEEDYSRLSLSESEKEQLEKELETKGGI</sequence>
<dbReference type="InterPro" id="IPR002543">
    <property type="entry name" value="FtsK_dom"/>
</dbReference>
<evidence type="ECO:0000256" key="4">
    <source>
        <dbReference type="SAM" id="MobiDB-lite"/>
    </source>
</evidence>
<evidence type="ECO:0000259" key="6">
    <source>
        <dbReference type="PROSITE" id="PS50901"/>
    </source>
</evidence>